<keyword evidence="4" id="KW-0501">Molybdenum cofactor biosynthesis</keyword>
<dbReference type="InterPro" id="IPR001453">
    <property type="entry name" value="MoaB/Mog_dom"/>
</dbReference>
<dbReference type="CDD" id="cd00887">
    <property type="entry name" value="MoeA"/>
    <property type="match status" value="1"/>
</dbReference>
<keyword evidence="4" id="KW-0479">Metal-binding</keyword>
<comment type="function">
    <text evidence="1 4">Catalyzes the insertion of molybdate into adenylated molybdopterin with the concomitant release of AMP.</text>
</comment>
<dbReference type="GO" id="GO:0061599">
    <property type="term" value="F:molybdopterin molybdotransferase activity"/>
    <property type="evidence" value="ECO:0007669"/>
    <property type="project" value="UniProtKB-UniRule"/>
</dbReference>
<dbReference type="Pfam" id="PF00994">
    <property type="entry name" value="MoCF_biosynth"/>
    <property type="match status" value="1"/>
</dbReference>
<comment type="catalytic activity">
    <reaction evidence="3">
        <text>adenylyl-molybdopterin + molybdate = Mo-molybdopterin + AMP + H(+)</text>
        <dbReference type="Rhea" id="RHEA:35047"/>
        <dbReference type="ChEBI" id="CHEBI:15378"/>
        <dbReference type="ChEBI" id="CHEBI:36264"/>
        <dbReference type="ChEBI" id="CHEBI:62727"/>
        <dbReference type="ChEBI" id="CHEBI:71302"/>
        <dbReference type="ChEBI" id="CHEBI:456215"/>
        <dbReference type="EC" id="2.10.1.1"/>
    </reaction>
</comment>
<dbReference type="Gene3D" id="2.40.340.10">
    <property type="entry name" value="MoeA, C-terminal, domain IV"/>
    <property type="match status" value="1"/>
</dbReference>
<dbReference type="GO" id="GO:0046872">
    <property type="term" value="F:metal ion binding"/>
    <property type="evidence" value="ECO:0007669"/>
    <property type="project" value="UniProtKB-UniRule"/>
</dbReference>
<proteinExistence type="inferred from homology"/>
<accession>A0A2P7QK15</accession>
<dbReference type="InterPro" id="IPR036135">
    <property type="entry name" value="MoeA_linker/N_sf"/>
</dbReference>
<dbReference type="UniPathway" id="UPA00344"/>
<comment type="caution">
    <text evidence="7">The sequence shown here is derived from an EMBL/GenBank/DDBJ whole genome shotgun (WGS) entry which is preliminary data.</text>
</comment>
<evidence type="ECO:0000256" key="3">
    <source>
        <dbReference type="ARBA" id="ARBA00047317"/>
    </source>
</evidence>
<dbReference type="InterPro" id="IPR005110">
    <property type="entry name" value="MoeA_linker/N"/>
</dbReference>
<dbReference type="AlphaFoldDB" id="A0A2P7QK15"/>
<evidence type="ECO:0000256" key="4">
    <source>
        <dbReference type="RuleBase" id="RU365090"/>
    </source>
</evidence>
<dbReference type="Gene3D" id="3.40.980.10">
    <property type="entry name" value="MoaB/Mog-like domain"/>
    <property type="match status" value="1"/>
</dbReference>
<dbReference type="GO" id="GO:0005829">
    <property type="term" value="C:cytosol"/>
    <property type="evidence" value="ECO:0007669"/>
    <property type="project" value="TreeGrafter"/>
</dbReference>
<evidence type="ECO:0000256" key="1">
    <source>
        <dbReference type="ARBA" id="ARBA00002901"/>
    </source>
</evidence>
<dbReference type="Gene3D" id="2.170.190.11">
    <property type="entry name" value="Molybdopterin biosynthesis moea protein, domain 3"/>
    <property type="match status" value="1"/>
</dbReference>
<keyword evidence="4" id="KW-0460">Magnesium</keyword>
<comment type="cofactor">
    <cofactor evidence="4">
        <name>Mg(2+)</name>
        <dbReference type="ChEBI" id="CHEBI:18420"/>
    </cofactor>
</comment>
<name>A0A2P7QK15_9SPHN</name>
<evidence type="ECO:0000313" key="8">
    <source>
        <dbReference type="Proteomes" id="UP000241167"/>
    </source>
</evidence>
<dbReference type="Gene3D" id="3.90.105.10">
    <property type="entry name" value="Molybdopterin biosynthesis moea protein, domain 2"/>
    <property type="match status" value="1"/>
</dbReference>
<dbReference type="InterPro" id="IPR036425">
    <property type="entry name" value="MoaB/Mog-like_dom_sf"/>
</dbReference>
<comment type="similarity">
    <text evidence="2 4">Belongs to the MoeA family.</text>
</comment>
<protein>
    <recommendedName>
        <fullName evidence="4">Molybdopterin molybdenumtransferase</fullName>
        <ecNumber evidence="4">2.10.1.1</ecNumber>
    </recommendedName>
</protein>
<dbReference type="EC" id="2.10.1.1" evidence="4"/>
<keyword evidence="8" id="KW-1185">Reference proteome</keyword>
<dbReference type="PANTHER" id="PTHR10192">
    <property type="entry name" value="MOLYBDOPTERIN BIOSYNTHESIS PROTEIN"/>
    <property type="match status" value="1"/>
</dbReference>
<dbReference type="InterPro" id="IPR038987">
    <property type="entry name" value="MoeA-like"/>
</dbReference>
<dbReference type="SUPFAM" id="SSF63882">
    <property type="entry name" value="MoeA N-terminal region -like"/>
    <property type="match status" value="1"/>
</dbReference>
<comment type="pathway">
    <text evidence="4">Cofactor biosynthesis; molybdopterin biosynthesis.</text>
</comment>
<sequence>MLDALSSCRPSPEAESLERPPACAAGLTFDRALALLVGQAAPLGTEPVSLAEAGGRSLAAPVHAAIDAPRYDAAAMDGFAIADADLEAGITRFVVVGASYPAAPYPGAIGRGEAVRIMTGAPMPAGTDHVLMLEHVIAAAGTIRLEGRPGRRHVRPRGSDFAAGQRLLPVGRTLDPRALAVAAAADAGNVIVWRRPRVTFVASGDELAAPGRARATALGIPDSLGDALALAVCEWGGVPVRVVRIADDLGALAGAARAALDGADILVMIGGASRGDRDFAKAALATLDLVFADVAIKPGKPVWYGRAKGRHVLGLPGNPTAAFTIARLFLAPLVAALAGRSPAHVWMPVPLAAPVAATGDRETFLCGTLSLDGVRVIERQSASAQLMLAEADALVRFAPGTPALAAGTPVDTVRL</sequence>
<organism evidence="7 8">
    <name type="scientific">Allosphingosinicella deserti</name>
    <dbReference type="NCBI Taxonomy" id="2116704"/>
    <lineage>
        <taxon>Bacteria</taxon>
        <taxon>Pseudomonadati</taxon>
        <taxon>Pseudomonadota</taxon>
        <taxon>Alphaproteobacteria</taxon>
        <taxon>Sphingomonadales</taxon>
        <taxon>Sphingomonadaceae</taxon>
        <taxon>Allosphingosinicella</taxon>
    </lineage>
</organism>
<dbReference type="InterPro" id="IPR036688">
    <property type="entry name" value="MoeA_C_domain_IV_sf"/>
</dbReference>
<dbReference type="Pfam" id="PF03453">
    <property type="entry name" value="MoeA_N"/>
    <property type="match status" value="1"/>
</dbReference>
<dbReference type="SMART" id="SM00852">
    <property type="entry name" value="MoCF_biosynth"/>
    <property type="match status" value="1"/>
</dbReference>
<dbReference type="OrthoDB" id="9804758at2"/>
<evidence type="ECO:0000313" key="7">
    <source>
        <dbReference type="EMBL" id="PSJ38304.1"/>
    </source>
</evidence>
<keyword evidence="4" id="KW-0500">Molybdenum</keyword>
<feature type="region of interest" description="Disordered" evidence="5">
    <location>
        <begin position="1"/>
        <end position="20"/>
    </location>
</feature>
<feature type="domain" description="MoaB/Mog" evidence="6">
    <location>
        <begin position="199"/>
        <end position="336"/>
    </location>
</feature>
<dbReference type="Proteomes" id="UP000241167">
    <property type="component" value="Unassembled WGS sequence"/>
</dbReference>
<evidence type="ECO:0000259" key="6">
    <source>
        <dbReference type="SMART" id="SM00852"/>
    </source>
</evidence>
<dbReference type="SUPFAM" id="SSF63867">
    <property type="entry name" value="MoeA C-terminal domain-like"/>
    <property type="match status" value="1"/>
</dbReference>
<keyword evidence="4 7" id="KW-0808">Transferase</keyword>
<gene>
    <name evidence="7" type="ORF">C7I55_17775</name>
</gene>
<dbReference type="RefSeq" id="WP_106514370.1">
    <property type="nucleotide sequence ID" value="NZ_PXYI01000006.1"/>
</dbReference>
<reference evidence="7 8" key="1">
    <citation type="submission" date="2018-03" db="EMBL/GenBank/DDBJ databases">
        <title>The draft genome of Sphingosinicella sp. GL-C-18.</title>
        <authorList>
            <person name="Liu L."/>
            <person name="Li L."/>
            <person name="Liang L."/>
            <person name="Zhang X."/>
            <person name="Wang T."/>
        </authorList>
    </citation>
    <scope>NUCLEOTIDE SEQUENCE [LARGE SCALE GENOMIC DNA]</scope>
    <source>
        <strain evidence="7 8">GL-C-18</strain>
    </source>
</reference>
<dbReference type="GO" id="GO:0006777">
    <property type="term" value="P:Mo-molybdopterin cofactor biosynthetic process"/>
    <property type="evidence" value="ECO:0007669"/>
    <property type="project" value="UniProtKB-UniRule"/>
</dbReference>
<dbReference type="EMBL" id="PXYI01000006">
    <property type="protein sequence ID" value="PSJ38304.1"/>
    <property type="molecule type" value="Genomic_DNA"/>
</dbReference>
<evidence type="ECO:0000256" key="5">
    <source>
        <dbReference type="SAM" id="MobiDB-lite"/>
    </source>
</evidence>
<dbReference type="PANTHER" id="PTHR10192:SF5">
    <property type="entry name" value="GEPHYRIN"/>
    <property type="match status" value="1"/>
</dbReference>
<evidence type="ECO:0000256" key="2">
    <source>
        <dbReference type="ARBA" id="ARBA00010763"/>
    </source>
</evidence>
<dbReference type="SUPFAM" id="SSF53218">
    <property type="entry name" value="Molybdenum cofactor biosynthesis proteins"/>
    <property type="match status" value="1"/>
</dbReference>